<sequence>MGESAPLEQPQESKPSLLDFDNEVLECTVGAAARSSDPLLSWITGYDLPDPSGGAGAYQLECCAAATQLFTEYKHTSVHFSSEWPVLPHPLVFEDPGLVHGEIGSVPQECSHLAKEWQLGARTKELSGPRVHHGRTSLDLQELPQPAIPDHQCSSSGSTGSRSKDLELHLQLMQDHMEAMRLRARQAEDRLEDVLHGSQANWLPQDQWHPHQQFEPAGLAVRPDIQSRPQSPAPLHVSKSTFSVQFCPIQV</sequence>
<keyword evidence="2" id="KW-1185">Reference proteome</keyword>
<evidence type="ECO:0000313" key="2">
    <source>
        <dbReference type="Proteomes" id="UP000827872"/>
    </source>
</evidence>
<organism evidence="1 2">
    <name type="scientific">Sphaerodactylus townsendi</name>
    <dbReference type="NCBI Taxonomy" id="933632"/>
    <lineage>
        <taxon>Eukaryota</taxon>
        <taxon>Metazoa</taxon>
        <taxon>Chordata</taxon>
        <taxon>Craniata</taxon>
        <taxon>Vertebrata</taxon>
        <taxon>Euteleostomi</taxon>
        <taxon>Lepidosauria</taxon>
        <taxon>Squamata</taxon>
        <taxon>Bifurcata</taxon>
        <taxon>Gekkota</taxon>
        <taxon>Sphaerodactylidae</taxon>
        <taxon>Sphaerodactylus</taxon>
    </lineage>
</organism>
<gene>
    <name evidence="1" type="ORF">K3G42_006373</name>
</gene>
<dbReference type="Proteomes" id="UP000827872">
    <property type="component" value="Linkage Group LG15"/>
</dbReference>
<evidence type="ECO:0000313" key="1">
    <source>
        <dbReference type="EMBL" id="KAH7996444.1"/>
    </source>
</evidence>
<proteinExistence type="predicted"/>
<reference evidence="1" key="1">
    <citation type="submission" date="2021-08" db="EMBL/GenBank/DDBJ databases">
        <title>The first chromosome-level gecko genome reveals the dynamic sex chromosomes of Neotropical dwarf geckos (Sphaerodactylidae: Sphaerodactylus).</title>
        <authorList>
            <person name="Pinto B.J."/>
            <person name="Keating S.E."/>
            <person name="Gamble T."/>
        </authorList>
    </citation>
    <scope>NUCLEOTIDE SEQUENCE</scope>
    <source>
        <strain evidence="1">TG3544</strain>
    </source>
</reference>
<name>A0ACB8EU29_9SAUR</name>
<comment type="caution">
    <text evidence="1">The sequence shown here is derived from an EMBL/GenBank/DDBJ whole genome shotgun (WGS) entry which is preliminary data.</text>
</comment>
<protein>
    <submittedName>
        <fullName evidence="1">Uncharacterized protein</fullName>
    </submittedName>
</protein>
<dbReference type="EMBL" id="CM037628">
    <property type="protein sequence ID" value="KAH7996444.1"/>
    <property type="molecule type" value="Genomic_DNA"/>
</dbReference>
<accession>A0ACB8EU29</accession>